<dbReference type="EMBL" id="QAGV01000007">
    <property type="protein sequence ID" value="PTR95288.1"/>
    <property type="molecule type" value="Genomic_DNA"/>
</dbReference>
<gene>
    <name evidence="5" type="ORF">DBP89_06620</name>
</gene>
<proteinExistence type="predicted"/>
<dbReference type="Proteomes" id="UP000244552">
    <property type="component" value="Unassembled WGS sequence"/>
</dbReference>
<accession>A0ABD6XGA7</accession>
<feature type="compositionally biased region" description="Low complexity" evidence="2">
    <location>
        <begin position="54"/>
        <end position="77"/>
    </location>
</feature>
<evidence type="ECO:0000259" key="4">
    <source>
        <dbReference type="Pfam" id="PF04650"/>
    </source>
</evidence>
<keyword evidence="3" id="KW-0812">Transmembrane</keyword>
<reference evidence="5 6" key="1">
    <citation type="journal article" date="2018" name="Genome Announc.">
        <title>Fifty-Six Draft Genome Sequences of 10 Lactobacillus Species from 22 Commercial Dietary Supplements.</title>
        <authorList>
            <person name="Gangiredla J."/>
            <person name="Barnaba T.J."/>
            <person name="Mammel M.K."/>
            <person name="Lacher D.W."/>
            <person name="Elkins C.A."/>
            <person name="Lampel K.A."/>
            <person name="Whitehouse C.A."/>
            <person name="Tartera C."/>
        </authorList>
    </citation>
    <scope>NUCLEOTIDE SEQUENCE [LARGE SCALE GENOMIC DNA]</scope>
    <source>
        <strain evidence="5 6">DS11_12</strain>
    </source>
</reference>
<feature type="domain" description="YSIRK Gram-positive signal peptide" evidence="4">
    <location>
        <begin position="19"/>
        <end position="41"/>
    </location>
</feature>
<evidence type="ECO:0000256" key="1">
    <source>
        <dbReference type="ARBA" id="ARBA00022729"/>
    </source>
</evidence>
<keyword evidence="3" id="KW-1133">Transmembrane helix</keyword>
<feature type="transmembrane region" description="Helical" evidence="3">
    <location>
        <begin position="21"/>
        <end position="43"/>
    </location>
</feature>
<dbReference type="InterPro" id="IPR005877">
    <property type="entry name" value="YSIRK_signal_dom"/>
</dbReference>
<evidence type="ECO:0000256" key="2">
    <source>
        <dbReference type="SAM" id="MobiDB-lite"/>
    </source>
</evidence>
<keyword evidence="3" id="KW-0472">Membrane</keyword>
<keyword evidence="1" id="KW-0732">Signal</keyword>
<evidence type="ECO:0000313" key="5">
    <source>
        <dbReference type="EMBL" id="PTR95288.1"/>
    </source>
</evidence>
<dbReference type="RefSeq" id="WP_003699044.1">
    <property type="nucleotide sequence ID" value="NZ_CBCRTQ010000006.1"/>
</dbReference>
<comment type="caution">
    <text evidence="5">The sequence shown here is derived from an EMBL/GenBank/DDBJ whole genome shotgun (WGS) entry which is preliminary data.</text>
</comment>
<dbReference type="NCBIfam" id="TIGR01168">
    <property type="entry name" value="YSIRK_signal"/>
    <property type="match status" value="1"/>
</dbReference>
<protein>
    <recommendedName>
        <fullName evidence="4">YSIRK Gram-positive signal peptide domain-containing protein</fullName>
    </recommendedName>
</protein>
<feature type="compositionally biased region" description="Polar residues" evidence="2">
    <location>
        <begin position="78"/>
        <end position="106"/>
    </location>
</feature>
<sequence length="113" mass="12042">MVSKNNIRNKMEQTANRTPHYAIRKVGVGVASVLISTTLYMGANTAKADSLPNTATDVTTTKPTTVSSSSSTQENTTADQTTESTTPIVNNSVDSNAGTQIKYQSSSKRRSNL</sequence>
<organism evidence="5 6">
    <name type="scientific">Ligilactobacillus salivarius</name>
    <dbReference type="NCBI Taxonomy" id="1624"/>
    <lineage>
        <taxon>Bacteria</taxon>
        <taxon>Bacillati</taxon>
        <taxon>Bacillota</taxon>
        <taxon>Bacilli</taxon>
        <taxon>Lactobacillales</taxon>
        <taxon>Lactobacillaceae</taxon>
        <taxon>Ligilactobacillus</taxon>
    </lineage>
</organism>
<feature type="region of interest" description="Disordered" evidence="2">
    <location>
        <begin position="44"/>
        <end position="113"/>
    </location>
</feature>
<name>A0ABD6XGA7_9LACO</name>
<dbReference type="Pfam" id="PF04650">
    <property type="entry name" value="YSIRK_signal"/>
    <property type="match status" value="1"/>
</dbReference>
<evidence type="ECO:0000256" key="3">
    <source>
        <dbReference type="SAM" id="Phobius"/>
    </source>
</evidence>
<dbReference type="AlphaFoldDB" id="A0ABD6XGA7"/>
<evidence type="ECO:0000313" key="6">
    <source>
        <dbReference type="Proteomes" id="UP000244552"/>
    </source>
</evidence>